<evidence type="ECO:0000313" key="3">
    <source>
        <dbReference type="Proteomes" id="UP000092555"/>
    </source>
</evidence>
<keyword evidence="1" id="KW-0472">Membrane</keyword>
<sequence length="110" mass="12648">MARLANSIALLCIIFGMVKERSEMVLSWVCCVFIVFLYSSLYLVPWCVYCRWIYGGVASCDGMTHLSRALKTDVRKVDRHPPSLQHQGRLNSREINHWLECLGICREPGE</sequence>
<comment type="caution">
    <text evidence="2">The sequence shown here is derived from an EMBL/GenBank/DDBJ whole genome shotgun (WGS) entry which is preliminary data.</text>
</comment>
<name>A0A1A0HG37_9ASCO</name>
<keyword evidence="1" id="KW-0812">Transmembrane</keyword>
<reference evidence="2 3" key="1">
    <citation type="submission" date="2016-05" db="EMBL/GenBank/DDBJ databases">
        <title>Comparative genomics of biotechnologically important yeasts.</title>
        <authorList>
            <consortium name="DOE Joint Genome Institute"/>
            <person name="Riley R."/>
            <person name="Haridas S."/>
            <person name="Wolfe K.H."/>
            <person name="Lopes M.R."/>
            <person name="Hittinger C.T."/>
            <person name="Goker M."/>
            <person name="Salamov A."/>
            <person name="Wisecaver J."/>
            <person name="Long T.M."/>
            <person name="Aerts A.L."/>
            <person name="Barry K."/>
            <person name="Choi C."/>
            <person name="Clum A."/>
            <person name="Coughlan A.Y."/>
            <person name="Deshpande S."/>
            <person name="Douglass A.P."/>
            <person name="Hanson S.J."/>
            <person name="Klenk H.-P."/>
            <person name="LaButti K."/>
            <person name="Lapidus A."/>
            <person name="Lindquist E."/>
            <person name="Lipzen A."/>
            <person name="Meier-kolthoff J.P."/>
            <person name="Ohm R.A."/>
            <person name="Otillar R.P."/>
            <person name="Pangilinan J."/>
            <person name="Peng Y."/>
            <person name="Rokas A."/>
            <person name="Rosa C.A."/>
            <person name="Scheuner C."/>
            <person name="Sibirny A.A."/>
            <person name="Slot J.C."/>
            <person name="Stielow J.B."/>
            <person name="Sun H."/>
            <person name="Kurtzman C.P."/>
            <person name="Blackwell M."/>
            <person name="Grigoriev I.V."/>
            <person name="Jeffries T.W."/>
        </authorList>
    </citation>
    <scope>NUCLEOTIDE SEQUENCE [LARGE SCALE GENOMIC DNA]</scope>
    <source>
        <strain evidence="2 3">NRRL YB-4993</strain>
    </source>
</reference>
<protein>
    <submittedName>
        <fullName evidence="2">Uncharacterized protein</fullName>
    </submittedName>
</protein>
<dbReference type="EMBL" id="LXTC01000001">
    <property type="protein sequence ID" value="OBA23124.1"/>
    <property type="molecule type" value="Genomic_DNA"/>
</dbReference>
<keyword evidence="3" id="KW-1185">Reference proteome</keyword>
<feature type="transmembrane region" description="Helical" evidence="1">
    <location>
        <begin position="25"/>
        <end position="44"/>
    </location>
</feature>
<dbReference type="RefSeq" id="XP_018713605.1">
    <property type="nucleotide sequence ID" value="XM_018859491.1"/>
</dbReference>
<organism evidence="2 3">
    <name type="scientific">Metschnikowia bicuspidata var. bicuspidata NRRL YB-4993</name>
    <dbReference type="NCBI Taxonomy" id="869754"/>
    <lineage>
        <taxon>Eukaryota</taxon>
        <taxon>Fungi</taxon>
        <taxon>Dikarya</taxon>
        <taxon>Ascomycota</taxon>
        <taxon>Saccharomycotina</taxon>
        <taxon>Pichiomycetes</taxon>
        <taxon>Metschnikowiaceae</taxon>
        <taxon>Metschnikowia</taxon>
    </lineage>
</organism>
<proteinExistence type="predicted"/>
<gene>
    <name evidence="2" type="ORF">METBIDRAFT_99223</name>
</gene>
<evidence type="ECO:0000256" key="1">
    <source>
        <dbReference type="SAM" id="Phobius"/>
    </source>
</evidence>
<dbReference type="Proteomes" id="UP000092555">
    <property type="component" value="Unassembled WGS sequence"/>
</dbReference>
<evidence type="ECO:0000313" key="2">
    <source>
        <dbReference type="EMBL" id="OBA23124.1"/>
    </source>
</evidence>
<accession>A0A1A0HG37</accession>
<keyword evidence="1" id="KW-1133">Transmembrane helix</keyword>
<dbReference type="AlphaFoldDB" id="A0A1A0HG37"/>
<dbReference type="GeneID" id="30032466"/>